<name>A0A090CXX1_9BACT</name>
<dbReference type="RefSeq" id="WP_041016452.1">
    <property type="nucleotide sequence ID" value="NZ_CCEJ010000001.1"/>
</dbReference>
<dbReference type="EMBL" id="CCEJ010000001">
    <property type="protein sequence ID" value="CDR32936.1"/>
    <property type="molecule type" value="Genomic_DNA"/>
</dbReference>
<sequence length="133" mass="15446">MNPLFSVEGLHVVNCVPQEIGKLECDLLNKGFTLLEVKNVEEGLVYIMYYNKSKPLVVDRCHLEETIKALQLFNVYILKGTLIKGREEYEITVERRDETSAHPPLNLKRVTPLRRSTKVESLFKRRKGYLLLN</sequence>
<comment type="caution">
    <text evidence="1">The sequence shown here is derived from an EMBL/GenBank/DDBJ whole genome shotgun (WGS) entry which is preliminary data.</text>
</comment>
<gene>
    <name evidence="1" type="ORF">CSEC_0092</name>
</gene>
<reference evidence="1" key="2">
    <citation type="submission" date="2014-09" db="EMBL/GenBank/DDBJ databases">
        <title>Criblamydia sequanensis harbors a mega-plasmid encoding arsenite resistance.</title>
        <authorList>
            <person name="Bertelli C."/>
            <person name="Goesmann A."/>
            <person name="Greub G."/>
        </authorList>
    </citation>
    <scope>NUCLEOTIDE SEQUENCE [LARGE SCALE GENOMIC DNA]</scope>
    <source>
        <strain evidence="1">CRIB-18</strain>
    </source>
</reference>
<evidence type="ECO:0000313" key="1">
    <source>
        <dbReference type="EMBL" id="CDR32936.1"/>
    </source>
</evidence>
<accession>A0A090CXX1</accession>
<reference evidence="1" key="1">
    <citation type="submission" date="2013-12" db="EMBL/GenBank/DDBJ databases">
        <authorList>
            <person name="Linke B."/>
        </authorList>
    </citation>
    <scope>NUCLEOTIDE SEQUENCE [LARGE SCALE GENOMIC DNA]</scope>
    <source>
        <strain evidence="1">CRIB-18</strain>
    </source>
</reference>
<evidence type="ECO:0000313" key="2">
    <source>
        <dbReference type="Proteomes" id="UP000031552"/>
    </source>
</evidence>
<protein>
    <submittedName>
        <fullName evidence="1">Uncharacterized protein</fullName>
    </submittedName>
</protein>
<dbReference type="Proteomes" id="UP000031552">
    <property type="component" value="Unassembled WGS sequence"/>
</dbReference>
<organism evidence="1 2">
    <name type="scientific">Candidatus Criblamydia sequanensis CRIB-18</name>
    <dbReference type="NCBI Taxonomy" id="1437425"/>
    <lineage>
        <taxon>Bacteria</taxon>
        <taxon>Pseudomonadati</taxon>
        <taxon>Chlamydiota</taxon>
        <taxon>Chlamydiia</taxon>
        <taxon>Parachlamydiales</taxon>
        <taxon>Candidatus Criblamydiaceae</taxon>
        <taxon>Candidatus Criblamydia</taxon>
    </lineage>
</organism>
<keyword evidence="2" id="KW-1185">Reference proteome</keyword>
<proteinExistence type="predicted"/>
<dbReference type="AlphaFoldDB" id="A0A090CXX1"/>